<evidence type="ECO:0000313" key="6">
    <source>
        <dbReference type="EMBL" id="EFR31973.1"/>
    </source>
</evidence>
<comment type="similarity">
    <text evidence="1">Belongs to the LysR transcriptional regulatory family.</text>
</comment>
<accession>E4KLR4</accession>
<dbReference type="PRINTS" id="PR00039">
    <property type="entry name" value="HTHLYSR"/>
</dbReference>
<dbReference type="InterPro" id="IPR036390">
    <property type="entry name" value="WH_DNA-bd_sf"/>
</dbReference>
<dbReference type="PROSITE" id="PS50931">
    <property type="entry name" value="HTH_LYSR"/>
    <property type="match status" value="1"/>
</dbReference>
<dbReference type="PANTHER" id="PTHR30126:SF64">
    <property type="entry name" value="HTH-TYPE TRANSCRIPTIONAL REGULATOR CITR"/>
    <property type="match status" value="1"/>
</dbReference>
<dbReference type="AlphaFoldDB" id="E4KLR4"/>
<dbReference type="CDD" id="cd05466">
    <property type="entry name" value="PBP2_LTTR_substrate"/>
    <property type="match status" value="1"/>
</dbReference>
<keyword evidence="3" id="KW-0238">DNA-binding</keyword>
<evidence type="ECO:0000259" key="5">
    <source>
        <dbReference type="PROSITE" id="PS50931"/>
    </source>
</evidence>
<keyword evidence="4" id="KW-0804">Transcription</keyword>
<evidence type="ECO:0000256" key="3">
    <source>
        <dbReference type="ARBA" id="ARBA00023125"/>
    </source>
</evidence>
<dbReference type="Gene3D" id="1.10.10.10">
    <property type="entry name" value="Winged helix-like DNA-binding domain superfamily/Winged helix DNA-binding domain"/>
    <property type="match status" value="1"/>
</dbReference>
<dbReference type="Pfam" id="PF03466">
    <property type="entry name" value="LysR_substrate"/>
    <property type="match status" value="1"/>
</dbReference>
<organism evidence="6 7">
    <name type="scientific">Eremococcus coleocola ACS-139-V-Col8</name>
    <dbReference type="NCBI Taxonomy" id="908337"/>
    <lineage>
        <taxon>Bacteria</taxon>
        <taxon>Bacillati</taxon>
        <taxon>Bacillota</taxon>
        <taxon>Bacilli</taxon>
        <taxon>Lactobacillales</taxon>
        <taxon>Aerococcaceae</taxon>
        <taxon>Eremococcus</taxon>
    </lineage>
</organism>
<dbReference type="EMBL" id="AENN01000001">
    <property type="protein sequence ID" value="EFR31973.1"/>
    <property type="molecule type" value="Genomic_DNA"/>
</dbReference>
<evidence type="ECO:0000313" key="7">
    <source>
        <dbReference type="Proteomes" id="UP000005990"/>
    </source>
</evidence>
<dbReference type="Gene3D" id="3.40.190.290">
    <property type="match status" value="1"/>
</dbReference>
<dbReference type="eggNOG" id="COG0583">
    <property type="taxonomic scope" value="Bacteria"/>
</dbReference>
<gene>
    <name evidence="6" type="ORF">HMPREF9257_0896</name>
</gene>
<dbReference type="RefSeq" id="WP_006417458.1">
    <property type="nucleotide sequence ID" value="NZ_AENN01000001.1"/>
</dbReference>
<dbReference type="GO" id="GO:0000976">
    <property type="term" value="F:transcription cis-regulatory region binding"/>
    <property type="evidence" value="ECO:0007669"/>
    <property type="project" value="TreeGrafter"/>
</dbReference>
<name>E4KLR4_9LACT</name>
<reference evidence="6 7" key="1">
    <citation type="submission" date="2010-10" db="EMBL/GenBank/DDBJ databases">
        <authorList>
            <person name="Durkin A.S."/>
            <person name="Madupu R."/>
            <person name="Torralba M."/>
            <person name="Gillis M."/>
            <person name="Methe B."/>
            <person name="Sutton G."/>
            <person name="Nelson K.E."/>
        </authorList>
    </citation>
    <scope>NUCLEOTIDE SEQUENCE [LARGE SCALE GENOMIC DNA]</scope>
    <source>
        <strain evidence="6 7">ACS-139-V-Col8</strain>
    </source>
</reference>
<evidence type="ECO:0000256" key="4">
    <source>
        <dbReference type="ARBA" id="ARBA00023163"/>
    </source>
</evidence>
<sequence length="288" mass="32958">MNLNHYQVFVTVAEYGNFSKAAHKLFMSQPAVSQIISQLESELDCHLFVRQNRGVELTQEGRDFYQLVKIGLENLYQARHHMEELKDLNHGTLRIAGSDTISRYILPKRLKNFSKIYPGIRMQIKNGTSGQLQDMLSWGQVDVVLGFEPKNQTMVDFYPLMTLHESFVAAKVYAQVLPEKITAQNISQAKLMMLDRKSQTRQAIDAHLLKRGIRVQPDIELANYELLAEFARQGLGMAILARELVEDLVILETDIKLPQRQVGFYITKNMPLSHAAKAFMDFVSLKDM</sequence>
<keyword evidence="7" id="KW-1185">Reference proteome</keyword>
<dbReference type="FunFam" id="1.10.10.10:FF:000001">
    <property type="entry name" value="LysR family transcriptional regulator"/>
    <property type="match status" value="1"/>
</dbReference>
<dbReference type="SUPFAM" id="SSF46785">
    <property type="entry name" value="Winged helix' DNA-binding domain"/>
    <property type="match status" value="1"/>
</dbReference>
<comment type="caution">
    <text evidence="6">The sequence shown here is derived from an EMBL/GenBank/DDBJ whole genome shotgun (WGS) entry which is preliminary data.</text>
</comment>
<dbReference type="Pfam" id="PF00126">
    <property type="entry name" value="HTH_1"/>
    <property type="match status" value="1"/>
</dbReference>
<keyword evidence="2" id="KW-0805">Transcription regulation</keyword>
<proteinExistence type="inferred from homology"/>
<dbReference type="InterPro" id="IPR000847">
    <property type="entry name" value="LysR_HTH_N"/>
</dbReference>
<dbReference type="InterPro" id="IPR036388">
    <property type="entry name" value="WH-like_DNA-bd_sf"/>
</dbReference>
<dbReference type="InterPro" id="IPR005119">
    <property type="entry name" value="LysR_subst-bd"/>
</dbReference>
<dbReference type="PANTHER" id="PTHR30126">
    <property type="entry name" value="HTH-TYPE TRANSCRIPTIONAL REGULATOR"/>
    <property type="match status" value="1"/>
</dbReference>
<feature type="domain" description="HTH lysR-type" evidence="5">
    <location>
        <begin position="1"/>
        <end position="58"/>
    </location>
</feature>
<protein>
    <submittedName>
        <fullName evidence="6">LysR substrate binding domain protein</fullName>
    </submittedName>
</protein>
<dbReference type="Proteomes" id="UP000005990">
    <property type="component" value="Unassembled WGS sequence"/>
</dbReference>
<dbReference type="GO" id="GO:0003700">
    <property type="term" value="F:DNA-binding transcription factor activity"/>
    <property type="evidence" value="ECO:0007669"/>
    <property type="project" value="InterPro"/>
</dbReference>
<dbReference type="SUPFAM" id="SSF53850">
    <property type="entry name" value="Periplasmic binding protein-like II"/>
    <property type="match status" value="1"/>
</dbReference>
<evidence type="ECO:0000256" key="2">
    <source>
        <dbReference type="ARBA" id="ARBA00023015"/>
    </source>
</evidence>
<dbReference type="OrthoDB" id="9803735at2"/>
<dbReference type="STRING" id="908337.HMPREF9257_0896"/>
<evidence type="ECO:0000256" key="1">
    <source>
        <dbReference type="ARBA" id="ARBA00009437"/>
    </source>
</evidence>